<dbReference type="PANTHER" id="PTHR12281:SF31">
    <property type="entry name" value="DCN1-LIKE PROTEIN 3"/>
    <property type="match status" value="1"/>
</dbReference>
<dbReference type="GO" id="GO:0045116">
    <property type="term" value="P:protein neddylation"/>
    <property type="evidence" value="ECO:0007669"/>
    <property type="project" value="TreeGrafter"/>
</dbReference>
<dbReference type="GO" id="GO:0000151">
    <property type="term" value="C:ubiquitin ligase complex"/>
    <property type="evidence" value="ECO:0007669"/>
    <property type="project" value="TreeGrafter"/>
</dbReference>
<dbReference type="GO" id="GO:0031624">
    <property type="term" value="F:ubiquitin conjugating enzyme binding"/>
    <property type="evidence" value="ECO:0007669"/>
    <property type="project" value="TreeGrafter"/>
</dbReference>
<evidence type="ECO:0000259" key="2">
    <source>
        <dbReference type="PROSITE" id="PS51229"/>
    </source>
</evidence>
<name>A0AAD2D2K0_EUPCR</name>
<dbReference type="GO" id="GO:0032182">
    <property type="term" value="F:ubiquitin-like protein binding"/>
    <property type="evidence" value="ECO:0007669"/>
    <property type="project" value="TreeGrafter"/>
</dbReference>
<dbReference type="Pfam" id="PF03556">
    <property type="entry name" value="Cullin_binding"/>
    <property type="match status" value="1"/>
</dbReference>
<dbReference type="PROSITE" id="PS51229">
    <property type="entry name" value="DCUN1"/>
    <property type="match status" value="1"/>
</dbReference>
<organism evidence="3 4">
    <name type="scientific">Euplotes crassus</name>
    <dbReference type="NCBI Taxonomy" id="5936"/>
    <lineage>
        <taxon>Eukaryota</taxon>
        <taxon>Sar</taxon>
        <taxon>Alveolata</taxon>
        <taxon>Ciliophora</taxon>
        <taxon>Intramacronucleata</taxon>
        <taxon>Spirotrichea</taxon>
        <taxon>Hypotrichia</taxon>
        <taxon>Euplotida</taxon>
        <taxon>Euplotidae</taxon>
        <taxon>Moneuplotes</taxon>
    </lineage>
</organism>
<protein>
    <recommendedName>
        <fullName evidence="1">Defective in cullin neddylation protein</fullName>
    </recommendedName>
</protein>
<dbReference type="EMBL" id="CAMPGE010019348">
    <property type="protein sequence ID" value="CAI2377692.1"/>
    <property type="molecule type" value="Genomic_DNA"/>
</dbReference>
<dbReference type="Gene3D" id="1.10.238.200">
    <property type="entry name" value="Cullin, PONY binding domain"/>
    <property type="match status" value="1"/>
</dbReference>
<dbReference type="InterPro" id="IPR014764">
    <property type="entry name" value="DCN-prot"/>
</dbReference>
<dbReference type="AlphaFoldDB" id="A0AAD2D2K0"/>
<dbReference type="PANTHER" id="PTHR12281">
    <property type="entry name" value="RP42 RELATED"/>
    <property type="match status" value="1"/>
</dbReference>
<dbReference type="InterPro" id="IPR005176">
    <property type="entry name" value="PONY_dom"/>
</dbReference>
<proteinExistence type="predicted"/>
<evidence type="ECO:0000313" key="3">
    <source>
        <dbReference type="EMBL" id="CAI2377692.1"/>
    </source>
</evidence>
<dbReference type="Gene3D" id="1.10.238.10">
    <property type="entry name" value="EF-hand"/>
    <property type="match status" value="1"/>
</dbReference>
<evidence type="ECO:0000313" key="4">
    <source>
        <dbReference type="Proteomes" id="UP001295684"/>
    </source>
</evidence>
<dbReference type="Proteomes" id="UP001295684">
    <property type="component" value="Unassembled WGS sequence"/>
</dbReference>
<sequence>MDKKLNKKQRSALTQFTEFTALGNKKLAINILQDVGWKVDQAVEVFYTNYAGQMNEEDEKEQEEVVPPAPAPASQEVKDLFKKYADGEIDMDADGINQFLEDINVDPLDPVTLVISYYMEAKNMGEYTQTEFVSGFQKMGCSSLHDLQARIPSLKSELRSDSEFPKIYKFTFNFLKGEEARNVKIDYAIQMWGILLKNFYGSSIEPFLEKWNAFLENQKETQGINGIKKDEWCSLIDLFKEKGIELSGMVPDEMDCWPILIDSFFEYLNGS</sequence>
<comment type="caution">
    <text evidence="3">The sequence shown here is derived from an EMBL/GenBank/DDBJ whole genome shotgun (WGS) entry which is preliminary data.</text>
</comment>
<dbReference type="Pfam" id="PF14555">
    <property type="entry name" value="UBA_4"/>
    <property type="match status" value="1"/>
</dbReference>
<comment type="function">
    <text evidence="1">Neddylation of cullins play an essential role in the regulation of SCF-type complexes activity.</text>
</comment>
<accession>A0AAD2D2K0</accession>
<dbReference type="Gene3D" id="1.10.8.10">
    <property type="entry name" value="DNA helicase RuvA subunit, C-terminal domain"/>
    <property type="match status" value="1"/>
</dbReference>
<evidence type="ECO:0000256" key="1">
    <source>
        <dbReference type="RuleBase" id="RU410713"/>
    </source>
</evidence>
<keyword evidence="4" id="KW-1185">Reference proteome</keyword>
<feature type="domain" description="DCUN1" evidence="2">
    <location>
        <begin position="72"/>
        <end position="269"/>
    </location>
</feature>
<reference evidence="3" key="1">
    <citation type="submission" date="2023-07" db="EMBL/GenBank/DDBJ databases">
        <authorList>
            <consortium name="AG Swart"/>
            <person name="Singh M."/>
            <person name="Singh A."/>
            <person name="Seah K."/>
            <person name="Emmerich C."/>
        </authorList>
    </citation>
    <scope>NUCLEOTIDE SEQUENCE</scope>
    <source>
        <strain evidence="3">DP1</strain>
    </source>
</reference>
<dbReference type="InterPro" id="IPR042460">
    <property type="entry name" value="DCN1-like_PONY"/>
</dbReference>
<dbReference type="GO" id="GO:0097602">
    <property type="term" value="F:cullin family protein binding"/>
    <property type="evidence" value="ECO:0007669"/>
    <property type="project" value="TreeGrafter"/>
</dbReference>
<gene>
    <name evidence="3" type="ORF">ECRASSUSDP1_LOCUS19080</name>
</gene>